<name>A0A382V339_9ZZZZ</name>
<organism evidence="1">
    <name type="scientific">marine metagenome</name>
    <dbReference type="NCBI Taxonomy" id="408172"/>
    <lineage>
        <taxon>unclassified sequences</taxon>
        <taxon>metagenomes</taxon>
        <taxon>ecological metagenomes</taxon>
    </lineage>
</organism>
<feature type="non-terminal residue" evidence="1">
    <location>
        <position position="1"/>
    </location>
</feature>
<accession>A0A382V339</accession>
<protein>
    <submittedName>
        <fullName evidence="1">Uncharacterized protein</fullName>
    </submittedName>
</protein>
<dbReference type="EMBL" id="UINC01148801">
    <property type="protein sequence ID" value="SVD40902.1"/>
    <property type="molecule type" value="Genomic_DNA"/>
</dbReference>
<dbReference type="AlphaFoldDB" id="A0A382V339"/>
<gene>
    <name evidence="1" type="ORF">METZ01_LOCUS393756</name>
</gene>
<feature type="non-terminal residue" evidence="1">
    <location>
        <position position="288"/>
    </location>
</feature>
<proteinExistence type="predicted"/>
<sequence length="288" mass="31938">DEVLTVAEGADPVFGVVQAVVVAAKALDSLAAAKKALDMLARAPDEVRERVSELYSEVVTALQEIAESGSRPRVDDWNDYFQILKEKPNWPNAVGIAERGVSEWPLAPFISDAECVDSLCSHILNDQASTVFVRTIPFLVQWLSRVPGSDRVAVIPIEEALVTHLSLRDMTNGGLELVGQLAVGLVSFGLQEDQFEKLVENLDYRWSVSKASETVGWATDLIEAMTDYPCPYEAQVITFESDLFRSMNDFFHRLEKSVKRHVVSLAEELGFGELLPREQATEEAEPQD</sequence>
<reference evidence="1" key="1">
    <citation type="submission" date="2018-05" db="EMBL/GenBank/DDBJ databases">
        <authorList>
            <person name="Lanie J.A."/>
            <person name="Ng W.-L."/>
            <person name="Kazmierczak K.M."/>
            <person name="Andrzejewski T.M."/>
            <person name="Davidsen T.M."/>
            <person name="Wayne K.J."/>
            <person name="Tettelin H."/>
            <person name="Glass J.I."/>
            <person name="Rusch D."/>
            <person name="Podicherti R."/>
            <person name="Tsui H.-C.T."/>
            <person name="Winkler M.E."/>
        </authorList>
    </citation>
    <scope>NUCLEOTIDE SEQUENCE</scope>
</reference>
<evidence type="ECO:0000313" key="1">
    <source>
        <dbReference type="EMBL" id="SVD40902.1"/>
    </source>
</evidence>